<comment type="subcellular location">
    <subcellularLocation>
        <location evidence="1">Mitochondrion inner membrane</location>
        <topology evidence="1">Single-pass membrane protein</topology>
    </subcellularLocation>
</comment>
<evidence type="ECO:0000256" key="6">
    <source>
        <dbReference type="ARBA" id="ARBA00022692"/>
    </source>
</evidence>
<keyword evidence="12" id="KW-0472">Membrane</keyword>
<evidence type="ECO:0000313" key="15">
    <source>
        <dbReference type="Proteomes" id="UP000694865"/>
    </source>
</evidence>
<evidence type="ECO:0000256" key="14">
    <source>
        <dbReference type="ARBA" id="ARBA00030214"/>
    </source>
</evidence>
<keyword evidence="11" id="KW-0496">Mitochondrion</keyword>
<dbReference type="Proteomes" id="UP000694865">
    <property type="component" value="Unplaced"/>
</dbReference>
<evidence type="ECO:0000256" key="5">
    <source>
        <dbReference type="ARBA" id="ARBA00022660"/>
    </source>
</evidence>
<dbReference type="PANTHER" id="PTHR15083">
    <property type="entry name" value="NADH DEHYDROGENASE [UBIQUINONE] 1 BETA SUBCOMPLEX SUBUNIT 6"/>
    <property type="match status" value="1"/>
</dbReference>
<protein>
    <recommendedName>
        <fullName evidence="3">NADH dehydrogenase [ubiquinone] 1 beta subcomplex subunit 6</fullName>
    </recommendedName>
    <alternativeName>
        <fullName evidence="14">Complex I-B17</fullName>
    </alternativeName>
    <alternativeName>
        <fullName evidence="13">NADH-ubiquinone oxidoreductase B17 subunit</fullName>
    </alternativeName>
</protein>
<keyword evidence="8" id="KW-0249">Electron transport</keyword>
<keyword evidence="5" id="KW-0679">Respiratory chain</keyword>
<evidence type="ECO:0000256" key="8">
    <source>
        <dbReference type="ARBA" id="ARBA00022982"/>
    </source>
</evidence>
<dbReference type="GeneID" id="100376593"/>
<evidence type="ECO:0000256" key="7">
    <source>
        <dbReference type="ARBA" id="ARBA00022792"/>
    </source>
</evidence>
<dbReference type="Pfam" id="PF09782">
    <property type="entry name" value="NDUF_B6"/>
    <property type="match status" value="1"/>
</dbReference>
<accession>A0ABM0GXE7</accession>
<proteinExistence type="inferred from homology"/>
<evidence type="ECO:0000256" key="10">
    <source>
        <dbReference type="ARBA" id="ARBA00022990"/>
    </source>
</evidence>
<keyword evidence="6" id="KW-0812">Transmembrane</keyword>
<dbReference type="PANTHER" id="PTHR15083:SF0">
    <property type="entry name" value="NADH DEHYDROGENASE [UBIQUINONE] 1 BETA SUBCOMPLEX SUBUNIT 6"/>
    <property type="match status" value="1"/>
</dbReference>
<organism evidence="15 16">
    <name type="scientific">Saccoglossus kowalevskii</name>
    <name type="common">Acorn worm</name>
    <dbReference type="NCBI Taxonomy" id="10224"/>
    <lineage>
        <taxon>Eukaryota</taxon>
        <taxon>Metazoa</taxon>
        <taxon>Hemichordata</taxon>
        <taxon>Enteropneusta</taxon>
        <taxon>Harrimaniidae</taxon>
        <taxon>Saccoglossus</taxon>
    </lineage>
</organism>
<evidence type="ECO:0000256" key="13">
    <source>
        <dbReference type="ARBA" id="ARBA00029949"/>
    </source>
</evidence>
<name>A0ABM0GXE7_SACKO</name>
<sequence length="119" mass="13860">MSLGDIPEYAKKDYVLRKIAEEARQTRRNWLADQVLPAGEPRNIPKKVPAWQEVFIKPFRPLDRKLNHGLTRAWRTGSKVFLFMILPVWVAHYMTKYHNNKPGNLVMSKPALYPGDSED</sequence>
<evidence type="ECO:0000256" key="4">
    <source>
        <dbReference type="ARBA" id="ARBA00022448"/>
    </source>
</evidence>
<evidence type="ECO:0000256" key="11">
    <source>
        <dbReference type="ARBA" id="ARBA00023128"/>
    </source>
</evidence>
<reference evidence="16" key="1">
    <citation type="submission" date="2025-08" db="UniProtKB">
        <authorList>
            <consortium name="RefSeq"/>
        </authorList>
    </citation>
    <scope>IDENTIFICATION</scope>
    <source>
        <tissue evidence="16">Testes</tissue>
    </source>
</reference>
<evidence type="ECO:0000256" key="3">
    <source>
        <dbReference type="ARBA" id="ARBA00018675"/>
    </source>
</evidence>
<evidence type="ECO:0000256" key="2">
    <source>
        <dbReference type="ARBA" id="ARBA00007771"/>
    </source>
</evidence>
<keyword evidence="4" id="KW-0813">Transport</keyword>
<keyword evidence="7" id="KW-0999">Mitochondrion inner membrane</keyword>
<evidence type="ECO:0000256" key="9">
    <source>
        <dbReference type="ARBA" id="ARBA00022989"/>
    </source>
</evidence>
<evidence type="ECO:0000313" key="16">
    <source>
        <dbReference type="RefSeq" id="XP_002739464.1"/>
    </source>
</evidence>
<comment type="similarity">
    <text evidence="2">Belongs to the complex I NDUFB6 subunit family.</text>
</comment>
<evidence type="ECO:0000256" key="12">
    <source>
        <dbReference type="ARBA" id="ARBA00023136"/>
    </source>
</evidence>
<gene>
    <name evidence="16" type="primary">LOC100376593</name>
</gene>
<keyword evidence="9" id="KW-1133">Transmembrane helix</keyword>
<keyword evidence="10" id="KW-0007">Acetylation</keyword>
<dbReference type="RefSeq" id="XP_002739464.1">
    <property type="nucleotide sequence ID" value="XM_002739418.2"/>
</dbReference>
<evidence type="ECO:0000256" key="1">
    <source>
        <dbReference type="ARBA" id="ARBA00004434"/>
    </source>
</evidence>
<keyword evidence="15" id="KW-1185">Reference proteome</keyword>
<dbReference type="InterPro" id="IPR019174">
    <property type="entry name" value="NADH_DH_b-subcmplx_su6"/>
</dbReference>